<dbReference type="AlphaFoldDB" id="A0A7I7XPJ9"/>
<dbReference type="Proteomes" id="UP000466517">
    <property type="component" value="Chromosome"/>
</dbReference>
<keyword evidence="3" id="KW-1185">Reference proteome</keyword>
<dbReference type="EMBL" id="AP022610">
    <property type="protein sequence ID" value="BBZ31115.1"/>
    <property type="molecule type" value="Genomic_DNA"/>
</dbReference>
<feature type="compositionally biased region" description="Basic and acidic residues" evidence="1">
    <location>
        <begin position="351"/>
        <end position="363"/>
    </location>
</feature>
<sequence>MVFNNGSTGKKGSAARDPLSMFLDAVGQAFRRLLPGAAAGKKADGDAAAARNMVNGSQRLSDDDGDLQGAVDRAFDSKFKALARLTEARAKLTKAHKELDALATSDPQYGRKKAEVEQAEVDTWIASDEETYFGGAAFVAGRKLAAADRLLAAANGPGSVPATEADIAAKKIVAEKTRAAFAEKKAYRQKVLSDLKAAQAELHALDVLDPKWRAALEKVKNLRVAEIESRDAYRFADIDAFSAHADYQIASGKPVQVAAATDRNADGVVEQAHAAAPAEAGLPAAASDTVSSDAVTEHPGRNDSADDGSSSEDSDQHGPGTRTNATTRVDTEDDRGAGGDQSYDEGSPATAEEHTVAQRHQDTDTEDDDTPTVHQDTEDDSTPTAHLNIKSENGATTSGGPTATNEAAHQQLSPPPSSTGRQAETHDDGSSTTSPTTKDDADAGSAAG</sequence>
<evidence type="ECO:0000256" key="1">
    <source>
        <dbReference type="SAM" id="MobiDB-lite"/>
    </source>
</evidence>
<proteinExistence type="predicted"/>
<gene>
    <name evidence="2" type="ORF">MMAD_54100</name>
</gene>
<organism evidence="2 3">
    <name type="scientific">Mycolicibacterium madagascariense</name>
    <dbReference type="NCBI Taxonomy" id="212765"/>
    <lineage>
        <taxon>Bacteria</taxon>
        <taxon>Bacillati</taxon>
        <taxon>Actinomycetota</taxon>
        <taxon>Actinomycetes</taxon>
        <taxon>Mycobacteriales</taxon>
        <taxon>Mycobacteriaceae</taxon>
        <taxon>Mycolicibacterium</taxon>
    </lineage>
</organism>
<dbReference type="RefSeq" id="WP_163743133.1">
    <property type="nucleotide sequence ID" value="NZ_AP022610.1"/>
</dbReference>
<evidence type="ECO:0000313" key="3">
    <source>
        <dbReference type="Proteomes" id="UP000466517"/>
    </source>
</evidence>
<feature type="compositionally biased region" description="Basic and acidic residues" evidence="1">
    <location>
        <begin position="295"/>
        <end position="304"/>
    </location>
</feature>
<feature type="compositionally biased region" description="Low complexity" evidence="1">
    <location>
        <begin position="272"/>
        <end position="294"/>
    </location>
</feature>
<dbReference type="KEGG" id="mmag:MMAD_54100"/>
<accession>A0A7I7XPJ9</accession>
<protein>
    <submittedName>
        <fullName evidence="2">Uncharacterized protein</fullName>
    </submittedName>
</protein>
<feature type="region of interest" description="Disordered" evidence="1">
    <location>
        <begin position="270"/>
        <end position="448"/>
    </location>
</feature>
<name>A0A7I7XPJ9_9MYCO</name>
<evidence type="ECO:0000313" key="2">
    <source>
        <dbReference type="EMBL" id="BBZ31115.1"/>
    </source>
</evidence>
<feature type="compositionally biased region" description="Polar residues" evidence="1">
    <location>
        <begin position="382"/>
        <end position="422"/>
    </location>
</feature>
<reference evidence="2 3" key="1">
    <citation type="journal article" date="2019" name="Emerg. Microbes Infect.">
        <title>Comprehensive subspecies identification of 175 nontuberculous mycobacteria species based on 7547 genomic profiles.</title>
        <authorList>
            <person name="Matsumoto Y."/>
            <person name="Kinjo T."/>
            <person name="Motooka D."/>
            <person name="Nabeya D."/>
            <person name="Jung N."/>
            <person name="Uechi K."/>
            <person name="Horii T."/>
            <person name="Iida T."/>
            <person name="Fujita J."/>
            <person name="Nakamura S."/>
        </authorList>
    </citation>
    <scope>NUCLEOTIDE SEQUENCE [LARGE SCALE GENOMIC DNA]</scope>
    <source>
        <strain evidence="2 3">JCM 13574</strain>
    </source>
</reference>